<comment type="caution">
    <text evidence="1">The sequence shown here is derived from an EMBL/GenBank/DDBJ whole genome shotgun (WGS) entry which is preliminary data.</text>
</comment>
<proteinExistence type="predicted"/>
<evidence type="ECO:0000313" key="1">
    <source>
        <dbReference type="EMBL" id="KAK0045061.1"/>
    </source>
</evidence>
<dbReference type="EMBL" id="JASAOG010000187">
    <property type="protein sequence ID" value="KAK0045061.1"/>
    <property type="molecule type" value="Genomic_DNA"/>
</dbReference>
<organism evidence="1 2">
    <name type="scientific">Biomphalaria pfeifferi</name>
    <name type="common">Bloodfluke planorb</name>
    <name type="synonym">Freshwater snail</name>
    <dbReference type="NCBI Taxonomy" id="112525"/>
    <lineage>
        <taxon>Eukaryota</taxon>
        <taxon>Metazoa</taxon>
        <taxon>Spiralia</taxon>
        <taxon>Lophotrochozoa</taxon>
        <taxon>Mollusca</taxon>
        <taxon>Gastropoda</taxon>
        <taxon>Heterobranchia</taxon>
        <taxon>Euthyneura</taxon>
        <taxon>Panpulmonata</taxon>
        <taxon>Hygrophila</taxon>
        <taxon>Lymnaeoidea</taxon>
        <taxon>Planorbidae</taxon>
        <taxon>Biomphalaria</taxon>
    </lineage>
</organism>
<reference evidence="1" key="1">
    <citation type="journal article" date="2023" name="PLoS Negl. Trop. Dis.">
        <title>A genome sequence for Biomphalaria pfeifferi, the major vector snail for the human-infecting parasite Schistosoma mansoni.</title>
        <authorList>
            <person name="Bu L."/>
            <person name="Lu L."/>
            <person name="Laidemitt M.R."/>
            <person name="Zhang S.M."/>
            <person name="Mutuku M."/>
            <person name="Mkoji G."/>
            <person name="Steinauer M."/>
            <person name="Loker E.S."/>
        </authorList>
    </citation>
    <scope>NUCLEOTIDE SEQUENCE</scope>
    <source>
        <strain evidence="1">KasaAsao</strain>
    </source>
</reference>
<name>A0AAD8AZ94_BIOPF</name>
<sequence>MRKDLTSFILDLKKAGKKSVGGNQNSQVYTVIPERINRRKALKGLLRSCPLLIVCQGYSCMSFRLNAPVKMKNSTGTEERLVPANYETIAWRDRHLQKVL</sequence>
<evidence type="ECO:0000313" key="2">
    <source>
        <dbReference type="Proteomes" id="UP001233172"/>
    </source>
</evidence>
<reference evidence="1" key="2">
    <citation type="submission" date="2023-04" db="EMBL/GenBank/DDBJ databases">
        <authorList>
            <person name="Bu L."/>
            <person name="Lu L."/>
            <person name="Laidemitt M.R."/>
            <person name="Zhang S.M."/>
            <person name="Mutuku M."/>
            <person name="Mkoji G."/>
            <person name="Steinauer M."/>
            <person name="Loker E.S."/>
        </authorList>
    </citation>
    <scope>NUCLEOTIDE SEQUENCE</scope>
    <source>
        <strain evidence="1">KasaAsao</strain>
        <tissue evidence="1">Whole Snail</tissue>
    </source>
</reference>
<keyword evidence="2" id="KW-1185">Reference proteome</keyword>
<dbReference type="AlphaFoldDB" id="A0AAD8AZ94"/>
<dbReference type="Proteomes" id="UP001233172">
    <property type="component" value="Unassembled WGS sequence"/>
</dbReference>
<gene>
    <name evidence="1" type="ORF">Bpfe_025540</name>
</gene>
<accession>A0AAD8AZ94</accession>
<protein>
    <submittedName>
        <fullName evidence="1">Uncharacterized protein</fullName>
    </submittedName>
</protein>